<dbReference type="InterPro" id="IPR029058">
    <property type="entry name" value="AB_hydrolase_fold"/>
</dbReference>
<dbReference type="Pfam" id="PF12796">
    <property type="entry name" value="Ank_2"/>
    <property type="match status" value="1"/>
</dbReference>
<keyword evidence="5" id="KW-0040">ANK repeat</keyword>
<dbReference type="SMART" id="SM00015">
    <property type="entry name" value="IQ"/>
    <property type="match status" value="5"/>
</dbReference>
<dbReference type="Proteomes" id="UP000429607">
    <property type="component" value="Unassembled WGS sequence"/>
</dbReference>
<evidence type="ECO:0000256" key="3">
    <source>
        <dbReference type="ARBA" id="ARBA00022737"/>
    </source>
</evidence>
<feature type="repeat" description="ANK" evidence="5">
    <location>
        <begin position="2262"/>
        <end position="2294"/>
    </location>
</feature>
<proteinExistence type="predicted"/>
<feature type="region of interest" description="Disordered" evidence="7">
    <location>
        <begin position="772"/>
        <end position="814"/>
    </location>
</feature>
<dbReference type="GO" id="GO:0034128">
    <property type="term" value="P:negative regulation of MyD88-independent toll-like receptor signaling pathway"/>
    <property type="evidence" value="ECO:0007669"/>
    <property type="project" value="InterPro"/>
</dbReference>
<dbReference type="Gene3D" id="1.10.150.50">
    <property type="entry name" value="Transcription Factor, Ets-1"/>
    <property type="match status" value="1"/>
</dbReference>
<evidence type="ECO:0000256" key="5">
    <source>
        <dbReference type="PROSITE-ProRule" id="PRU00023"/>
    </source>
</evidence>
<dbReference type="InterPro" id="IPR039184">
    <property type="entry name" value="SARM1"/>
</dbReference>
<evidence type="ECO:0000313" key="14">
    <source>
        <dbReference type="Proteomes" id="UP000435112"/>
    </source>
</evidence>
<sequence>MKQQQHGQIQILREIVPAVDLEREPRTSRSWAWVCSALVGRDKGECCVHVVESVFVDKQQIWSWYCTDAGVVRRKPQSKLTPDQVHRAFVQFADEFGGADATLDSATRPVAVCWFEKNDAPGAVPFLTAADLLIFLNSLASSSACSAAISTFVRPRGELDPASYANLEHEFTLHKSGRVQGKLFWLALGGQRIASKDVKLNTSVNELVQHYVSFLEKNKKCRVARCVSLFIVDESGELQLWRTSACETISAAVALPSAPTFPEALVSPFPSSYEGPRAMNERLIARARADSLRAPDERVVDAIMAAPRPQSNRSLGRLLPAASLNAMTRLDPLGDLEGRRRVNLELRTSTDWDEVLSFLPATSSLSRGRRRTVSAAHLISSQKRGCCGDFCSMSIAELTARRMDRKKASTLREQAGRARKGRRQTSVGIATAAASAFMEAHRTEDLLGRLAEQRKPSSPQRLQRAETMPLTHTIPFKLVAQTRAEKQLVDLFIRRYQSGEDGDYLAEAYYGDGEPLGVTFPGYYYRDVQVCANCYEFYTLVEKVRMEALDQIARRQKTSPNRRSPDKQDMSDPTSRRKQVLGLPIAERGEEEEEENDDDDDAADKDADNNDDEKAVTDSLQYVWKHVWAQTFSVAAAITKKDAAELYSFVNPHPAVAMVLSALGALLLGSRGGDWGEVKRVISQDKLLSRLHRVDLEALSERAVLQAAAHARNPLFTPAQIAPISSCAARFCDWIRTVLQAYAWKYRLQMQDLETRRMLCLLKPEILPPGVGEAQLEGAKREKATNRRKTNDSGNDDSISKTRRQSQQKQAARRAIQAQQMTRLAAPSGLQDGVAGNTADNVFTCQDGVTQIPYAVIGQPIGETVKCNLVVFHDLFDTFESTRVFFRPIVARNVGARALLFNFPGQAGSAYTVDDQAREEDKLVLNNMWLARRVHELLNFLQHTTQFVTTGAPFHIVGFGNGANVATCYTVLYGKSYDGYLQSLALFNGFSSVDSQLAAVLHSAVNVFACLPPTRPDLPVSFFSKFLFSEAYLRKVDMNLALSIYTAVTNAITLDGRIRLCRGALRHVDLGSQLAEIGVPLVLVQSVENTLVSPTNVDPFLQGRSSVQHVWSHQQPHTSDLRSKTRAQLRKALATPKSAFVSWLRAGHEVRQEAKSYITEVIEMLVNCQMEPSDKERTAIEQVAATKEQEQPMLAVRKDAAGRQANETLSSALESRAAPTSETPIQSIVADPVSNQPSSQQVHKSPYEIQLEKSKRAFQEALRTHEAKKAEYEKKNYLQQQQKQEFADESAVETTTKDENVITTTTGNSEIPITRSVVHMDMLLPPALPVAVLHPQQMPDKRDEDQTAQGFQQNKARNGDSVDDDIENVRAKIRAEEERLEKEAEDQRQKHRTATEERMAALRVEQERRRREWEQEDRDRLAALEAQLQAQQAERFAASHQRDLEQLAKDEAVLAASYSASESPSSATSSILEPSVEMPSPAITSPIALLAPSVEATRQQIREQPELPSLFDQLEAEEQAHKRREQKRRAFGPGLVAGSHLTGEQYDEVRSSLQQNFREDTRANESNVKRELRRRRDAQATRVQKYIRRFLATRRADRIRREMQQERVKNFAGGEIVRIARGRLGRRRFRRLFEEKEEAARRLHAAILIETVFRGFSSRVAYRAKLRESKARMLERVYRGHLGRRRARTLREEQECRRFQDRNAAKLQATWRMYVARGEFLTVRFSELAALEIQRVYRGLLGRREAARKKQWRDAPPGAERLALGLQLIEGSKQAFERQQSELDALHRAQETAERQVSAVHNELREAEKELAVLERELQEIDQLDADVRELTHEAERLHAGGVEGLLRNHRSSPQHQPLGNGVPEASSSDANDAAPYELGAENALESKETLKKRQADAYAVEMALSIKRSEREKKKRDLEAEFAGAFAEVQRKRDALAALEERLADMEQTRMRKDREFARLQRHLMELLEEQKLELENLREKGIELETATATSAAAAAATAAKAREHEVRSQAMFESTEELMKFQFMSMSLSYFSSLNMLKNLRDINADTTAAAITTTAETAATAAAAAAAANITPVTAALAKKKTGGDAITNLLTTVAQRKQQELAQQQREQEEALAPGKQQPLPEELSAWTVDDVGRWLDSLSLPQYKAAFREGAVDGEFLIELRAEDMAEVLGVSHKLHVRKLLAARNKLLPLTAVERVQLDAVNHEANAARARGQEPTGGEEMSLDVDTVFSQARNGRMKRLVESLDAGFPIDSEDDKGNTLLLLACQNVNQRMVELLVTRRANVNHRNAQGNTPLHFAMAYDSEGVLGEYLIAHGADDTIENNSGLTAYDGLTAE</sequence>
<dbReference type="EMBL" id="QXFT01000489">
    <property type="protein sequence ID" value="KAE9342530.1"/>
    <property type="molecule type" value="Genomic_DNA"/>
</dbReference>
<keyword evidence="6" id="KW-0175">Coiled coil</keyword>
<reference evidence="12 14" key="1">
    <citation type="submission" date="2018-09" db="EMBL/GenBank/DDBJ databases">
        <title>Genomic investigation of the strawberry pathogen Phytophthora fragariae indicates pathogenicity is determined by transcriptional variation in three key races.</title>
        <authorList>
            <person name="Adams T.M."/>
            <person name="Armitage A.D."/>
            <person name="Sobczyk M.K."/>
            <person name="Bates H.J."/>
            <person name="Dunwell J.M."/>
            <person name="Nellist C.F."/>
            <person name="Harrison R.J."/>
        </authorList>
    </citation>
    <scope>NUCLEOTIDE SEQUENCE [LARGE SCALE GENOMIC DNA]</scope>
    <source>
        <strain evidence="10 12">SCRP249</strain>
        <strain evidence="9 14">SCRP324</strain>
        <strain evidence="11 13">SCRP333</strain>
    </source>
</reference>
<evidence type="ECO:0000313" key="11">
    <source>
        <dbReference type="EMBL" id="KAE9342530.1"/>
    </source>
</evidence>
<evidence type="ECO:0000259" key="8">
    <source>
        <dbReference type="PROSITE" id="PS50105"/>
    </source>
</evidence>
<dbReference type="PANTHER" id="PTHR22998:SF1">
    <property type="entry name" value="NAD(+) HYDROLASE SARM1"/>
    <property type="match status" value="1"/>
</dbReference>
<dbReference type="InterPro" id="IPR002110">
    <property type="entry name" value="Ankyrin_rpt"/>
</dbReference>
<dbReference type="GO" id="GO:0035591">
    <property type="term" value="F:signaling adaptor activity"/>
    <property type="evidence" value="ECO:0007669"/>
    <property type="project" value="InterPro"/>
</dbReference>
<dbReference type="Gene3D" id="3.40.50.1820">
    <property type="entry name" value="alpha/beta hydrolase"/>
    <property type="match status" value="1"/>
</dbReference>
<comment type="subcellular location">
    <subcellularLocation>
        <location evidence="1">Cytoplasm</location>
    </subcellularLocation>
</comment>
<keyword evidence="3" id="KW-0677">Repeat</keyword>
<feature type="region of interest" description="Disordered" evidence="7">
    <location>
        <begin position="1848"/>
        <end position="1873"/>
    </location>
</feature>
<dbReference type="Gene3D" id="1.20.5.190">
    <property type="match status" value="1"/>
</dbReference>
<feature type="repeat" description="ANK" evidence="5">
    <location>
        <begin position="2295"/>
        <end position="2328"/>
    </location>
</feature>
<evidence type="ECO:0000313" key="13">
    <source>
        <dbReference type="Proteomes" id="UP000434957"/>
    </source>
</evidence>
<dbReference type="Gene3D" id="1.25.40.20">
    <property type="entry name" value="Ankyrin repeat-containing domain"/>
    <property type="match status" value="1"/>
</dbReference>
<feature type="region of interest" description="Disordered" evidence="7">
    <location>
        <begin position="554"/>
        <end position="612"/>
    </location>
</feature>
<dbReference type="Proteomes" id="UP000434957">
    <property type="component" value="Unassembled WGS sequence"/>
</dbReference>
<dbReference type="EMBL" id="QXFV01000479">
    <property type="protein sequence ID" value="KAE9036337.1"/>
    <property type="molecule type" value="Genomic_DNA"/>
</dbReference>
<dbReference type="SMART" id="SM00454">
    <property type="entry name" value="SAM"/>
    <property type="match status" value="1"/>
</dbReference>
<dbReference type="EMBL" id="QXFU01000478">
    <property type="protein sequence ID" value="KAE9032575.1"/>
    <property type="molecule type" value="Genomic_DNA"/>
</dbReference>
<feature type="compositionally biased region" description="Polar residues" evidence="7">
    <location>
        <begin position="1205"/>
        <end position="1223"/>
    </location>
</feature>
<feature type="region of interest" description="Disordered" evidence="7">
    <location>
        <begin position="1199"/>
        <end position="1223"/>
    </location>
</feature>
<evidence type="ECO:0000256" key="6">
    <source>
        <dbReference type="SAM" id="Coils"/>
    </source>
</evidence>
<feature type="domain" description="SAM" evidence="8">
    <location>
        <begin position="2132"/>
        <end position="2196"/>
    </location>
</feature>
<comment type="caution">
    <text evidence="10">The sequence shown here is derived from an EMBL/GenBank/DDBJ whole genome shotgun (WGS) entry which is preliminary data.</text>
</comment>
<evidence type="ECO:0000313" key="12">
    <source>
        <dbReference type="Proteomes" id="UP000429607"/>
    </source>
</evidence>
<feature type="region of interest" description="Disordered" evidence="7">
    <location>
        <begin position="1337"/>
        <end position="1412"/>
    </location>
</feature>
<feature type="coiled-coil region" evidence="6">
    <location>
        <begin position="1930"/>
        <end position="1989"/>
    </location>
</feature>
<dbReference type="GO" id="GO:0005737">
    <property type="term" value="C:cytoplasm"/>
    <property type="evidence" value="ECO:0007669"/>
    <property type="project" value="UniProtKB-SubCell"/>
</dbReference>
<dbReference type="SUPFAM" id="SSF47769">
    <property type="entry name" value="SAM/Pointed domain"/>
    <property type="match status" value="1"/>
</dbReference>
<dbReference type="OrthoDB" id="341259at2759"/>
<evidence type="ECO:0000256" key="2">
    <source>
        <dbReference type="ARBA" id="ARBA00022490"/>
    </source>
</evidence>
<evidence type="ECO:0000313" key="9">
    <source>
        <dbReference type="EMBL" id="KAE9032575.1"/>
    </source>
</evidence>
<feature type="compositionally biased region" description="Basic and acidic residues" evidence="7">
    <location>
        <begin position="1367"/>
        <end position="1412"/>
    </location>
</feature>
<evidence type="ECO:0000256" key="1">
    <source>
        <dbReference type="ARBA" id="ARBA00004496"/>
    </source>
</evidence>
<name>A0A6A3N4X4_9STRA</name>
<evidence type="ECO:0000256" key="4">
    <source>
        <dbReference type="ARBA" id="ARBA00022801"/>
    </source>
</evidence>
<feature type="coiled-coil region" evidence="6">
    <location>
        <begin position="1776"/>
        <end position="1841"/>
    </location>
</feature>
<dbReference type="GO" id="GO:0048678">
    <property type="term" value="P:response to axon injury"/>
    <property type="evidence" value="ECO:0007669"/>
    <property type="project" value="InterPro"/>
</dbReference>
<dbReference type="GO" id="GO:0003953">
    <property type="term" value="F:NAD+ nucleosidase activity"/>
    <property type="evidence" value="ECO:0007669"/>
    <property type="project" value="InterPro"/>
</dbReference>
<dbReference type="InterPro" id="IPR036770">
    <property type="entry name" value="Ankyrin_rpt-contain_sf"/>
</dbReference>
<keyword evidence="13" id="KW-1185">Reference proteome</keyword>
<feature type="compositionally biased region" description="Basic and acidic residues" evidence="7">
    <location>
        <begin position="778"/>
        <end position="791"/>
    </location>
</feature>
<protein>
    <recommendedName>
        <fullName evidence="8">SAM domain-containing protein</fullName>
    </recommendedName>
</protein>
<dbReference type="PROSITE" id="PS50297">
    <property type="entry name" value="ANK_REP_REGION"/>
    <property type="match status" value="1"/>
</dbReference>
<dbReference type="InterPro" id="IPR013761">
    <property type="entry name" value="SAM/pointed_sf"/>
</dbReference>
<accession>A0A6A3N4X4</accession>
<feature type="compositionally biased region" description="Acidic residues" evidence="7">
    <location>
        <begin position="589"/>
        <end position="603"/>
    </location>
</feature>
<keyword evidence="2" id="KW-0963">Cytoplasm</keyword>
<feature type="region of interest" description="Disordered" evidence="7">
    <location>
        <begin position="2109"/>
        <end position="2128"/>
    </location>
</feature>
<dbReference type="PROSITE" id="PS50088">
    <property type="entry name" value="ANK_REPEAT"/>
    <property type="match status" value="2"/>
</dbReference>
<evidence type="ECO:0000313" key="10">
    <source>
        <dbReference type="EMBL" id="KAE9036337.1"/>
    </source>
</evidence>
<dbReference type="PROSITE" id="PS50105">
    <property type="entry name" value="SAM_DOMAIN"/>
    <property type="match status" value="1"/>
</dbReference>
<feature type="compositionally biased region" description="Polar residues" evidence="7">
    <location>
        <begin position="1347"/>
        <end position="1356"/>
    </location>
</feature>
<dbReference type="PROSITE" id="PS50096">
    <property type="entry name" value="IQ"/>
    <property type="match status" value="5"/>
</dbReference>
<dbReference type="SMART" id="SM00248">
    <property type="entry name" value="ANK"/>
    <property type="match status" value="2"/>
</dbReference>
<dbReference type="SUPFAM" id="SSF48403">
    <property type="entry name" value="Ankyrin repeat"/>
    <property type="match status" value="1"/>
</dbReference>
<dbReference type="PANTHER" id="PTHR22998">
    <property type="entry name" value="SARM1"/>
    <property type="match status" value="1"/>
</dbReference>
<gene>
    <name evidence="10" type="ORF">PR001_g8880</name>
    <name evidence="9" type="ORF">PR002_g9104</name>
    <name evidence="11" type="ORF">PR003_g9437</name>
</gene>
<dbReference type="Gene3D" id="1.20.920.20">
    <property type="match status" value="1"/>
</dbReference>
<keyword evidence="4" id="KW-0378">Hydrolase</keyword>
<dbReference type="InterPro" id="IPR001660">
    <property type="entry name" value="SAM"/>
</dbReference>
<dbReference type="Proteomes" id="UP000435112">
    <property type="component" value="Unassembled WGS sequence"/>
</dbReference>
<evidence type="ECO:0000256" key="7">
    <source>
        <dbReference type="SAM" id="MobiDB-lite"/>
    </source>
</evidence>
<dbReference type="Pfam" id="PF00536">
    <property type="entry name" value="SAM_1"/>
    <property type="match status" value="1"/>
</dbReference>
<dbReference type="SUPFAM" id="SSF53474">
    <property type="entry name" value="alpha/beta-Hydrolases"/>
    <property type="match status" value="1"/>
</dbReference>
<dbReference type="CDD" id="cd09487">
    <property type="entry name" value="SAM_superfamily"/>
    <property type="match status" value="1"/>
</dbReference>
<organism evidence="10 12">
    <name type="scientific">Phytophthora rubi</name>
    <dbReference type="NCBI Taxonomy" id="129364"/>
    <lineage>
        <taxon>Eukaryota</taxon>
        <taxon>Sar</taxon>
        <taxon>Stramenopiles</taxon>
        <taxon>Oomycota</taxon>
        <taxon>Peronosporomycetes</taxon>
        <taxon>Peronosporales</taxon>
        <taxon>Peronosporaceae</taxon>
        <taxon>Phytophthora</taxon>
    </lineage>
</organism>
<dbReference type="InterPro" id="IPR000048">
    <property type="entry name" value="IQ_motif_EF-hand-BS"/>
</dbReference>